<evidence type="ECO:0000259" key="4">
    <source>
        <dbReference type="PROSITE" id="PS50873"/>
    </source>
</evidence>
<comment type="similarity">
    <text evidence="1">Belongs to the peroxidase family.</text>
</comment>
<dbReference type="GO" id="GO:0004601">
    <property type="term" value="F:peroxidase activity"/>
    <property type="evidence" value="ECO:0007669"/>
    <property type="project" value="InterPro"/>
</dbReference>
<accession>A0A7S0XSI7</accession>
<dbReference type="Gene3D" id="1.10.420.10">
    <property type="entry name" value="Peroxidase, domain 2"/>
    <property type="match status" value="1"/>
</dbReference>
<dbReference type="Gene3D" id="1.10.520.10">
    <property type="match status" value="1"/>
</dbReference>
<name>A0A7S0XSI7_9STRA</name>
<evidence type="ECO:0000313" key="5">
    <source>
        <dbReference type="EMBL" id="CAD8733434.1"/>
    </source>
</evidence>
<dbReference type="PROSITE" id="PS50873">
    <property type="entry name" value="PEROXIDASE_4"/>
    <property type="match status" value="1"/>
</dbReference>
<protein>
    <recommendedName>
        <fullName evidence="4">Plant heme peroxidase family profile domain-containing protein</fullName>
    </recommendedName>
</protein>
<evidence type="ECO:0000256" key="3">
    <source>
        <dbReference type="SAM" id="SignalP"/>
    </source>
</evidence>
<reference evidence="5" key="1">
    <citation type="submission" date="2021-01" db="EMBL/GenBank/DDBJ databases">
        <authorList>
            <person name="Corre E."/>
            <person name="Pelletier E."/>
            <person name="Niang G."/>
            <person name="Scheremetjew M."/>
            <person name="Finn R."/>
            <person name="Kale V."/>
            <person name="Holt S."/>
            <person name="Cochrane G."/>
            <person name="Meng A."/>
            <person name="Brown T."/>
            <person name="Cohen L."/>
        </authorList>
    </citation>
    <scope>NUCLEOTIDE SEQUENCE</scope>
    <source>
        <strain evidence="5">SM1012Hels-07</strain>
    </source>
</reference>
<feature type="signal peptide" evidence="3">
    <location>
        <begin position="1"/>
        <end position="18"/>
    </location>
</feature>
<dbReference type="EMBL" id="HBFJ01000783">
    <property type="protein sequence ID" value="CAD8733434.1"/>
    <property type="molecule type" value="Transcribed_RNA"/>
</dbReference>
<feature type="region of interest" description="Disordered" evidence="2">
    <location>
        <begin position="73"/>
        <end position="129"/>
    </location>
</feature>
<proteinExistence type="inferred from homology"/>
<dbReference type="AlphaFoldDB" id="A0A7S0XSI7"/>
<dbReference type="SUPFAM" id="SSF48113">
    <property type="entry name" value="Heme-dependent peroxidases"/>
    <property type="match status" value="1"/>
</dbReference>
<dbReference type="Pfam" id="PF00141">
    <property type="entry name" value="peroxidase"/>
    <property type="match status" value="1"/>
</dbReference>
<evidence type="ECO:0000256" key="1">
    <source>
        <dbReference type="RuleBase" id="RU004241"/>
    </source>
</evidence>
<feature type="domain" description="Plant heme peroxidase family profile" evidence="4">
    <location>
        <begin position="194"/>
        <end position="516"/>
    </location>
</feature>
<keyword evidence="3" id="KW-0732">Signal</keyword>
<dbReference type="GO" id="GO:0006979">
    <property type="term" value="P:response to oxidative stress"/>
    <property type="evidence" value="ECO:0007669"/>
    <property type="project" value="InterPro"/>
</dbReference>
<dbReference type="InterPro" id="IPR010255">
    <property type="entry name" value="Haem_peroxidase_sf"/>
</dbReference>
<evidence type="ECO:0000256" key="2">
    <source>
        <dbReference type="SAM" id="MobiDB-lite"/>
    </source>
</evidence>
<sequence>MMKIILAGILGFCATVSAANNYYGGCNGERKHDCCAARRDYGMNSWQAAKTCDKYGCNRKTCNGYYEDDNYNDDDYKSGSSSKQTYQKDDDDNWGSPTNYKQTSNYKQDYDDGSNYNKNPNDYDDYNKNSYNNNNYQDNFVKDVVYKSSGGSRSSGYSGYNSDYEIYTMNGQRAGYNLDGWEGDGFWGPKLQKVREECAVMFHQDMLYLAKAIRLVFHDCMGNEDYGCDGCVDLTHPDNSGLDLIMYKLLPIFRNNRQYFSRTDIWQICSLTALDISSSMYEQNAPHFKMTLIGRKDCPNADEVGDGGDKIVDMYPKSINSQSLVHHFYQYFGFDARCTTAVMGTHGMSLMHPWNSGHGDGPYPAKWSEGKSYILDNWYFKGFKKPWTYELRDNSEYPNIEAKKQWYWESGQEGFWNGDGYEQGKLVMLDADMSLKYDYSDYQDQNGYVYCKASYEAQHHGPQPAQSVPLCPMAYDTYDIVEEYAHDNLKFLYDVEYCMIKMFNTGYRHGMDGNYKMYYGHGAYY</sequence>
<dbReference type="InterPro" id="IPR002016">
    <property type="entry name" value="Haem_peroxidase"/>
</dbReference>
<feature type="chain" id="PRO_5030572224" description="Plant heme peroxidase family profile domain-containing protein" evidence="3">
    <location>
        <begin position="19"/>
        <end position="525"/>
    </location>
</feature>
<feature type="compositionally biased region" description="Polar residues" evidence="2">
    <location>
        <begin position="95"/>
        <end position="107"/>
    </location>
</feature>
<organism evidence="5">
    <name type="scientific">Skeletonema marinoi</name>
    <dbReference type="NCBI Taxonomy" id="267567"/>
    <lineage>
        <taxon>Eukaryota</taxon>
        <taxon>Sar</taxon>
        <taxon>Stramenopiles</taxon>
        <taxon>Ochrophyta</taxon>
        <taxon>Bacillariophyta</taxon>
        <taxon>Coscinodiscophyceae</taxon>
        <taxon>Thalassiosirophycidae</taxon>
        <taxon>Thalassiosirales</taxon>
        <taxon>Skeletonemataceae</taxon>
        <taxon>Skeletonema</taxon>
        <taxon>Skeletonema marinoi-dohrnii complex</taxon>
    </lineage>
</organism>
<dbReference type="GO" id="GO:0020037">
    <property type="term" value="F:heme binding"/>
    <property type="evidence" value="ECO:0007669"/>
    <property type="project" value="InterPro"/>
</dbReference>
<gene>
    <name evidence="5" type="ORF">SMAR0319_LOCUS583</name>
</gene>